<dbReference type="GeneID" id="105051169"/>
<evidence type="ECO:0000313" key="6">
    <source>
        <dbReference type="RefSeq" id="XP_010929781.1"/>
    </source>
</evidence>
<dbReference type="PANTHER" id="PTHR10509">
    <property type="entry name" value="O-METHYLTRANSFERASE-RELATED"/>
    <property type="match status" value="1"/>
</dbReference>
<evidence type="ECO:0000313" key="5">
    <source>
        <dbReference type="Proteomes" id="UP000504607"/>
    </source>
</evidence>
<dbReference type="Pfam" id="PF01596">
    <property type="entry name" value="Methyltransf_3"/>
    <property type="match status" value="1"/>
</dbReference>
<protein>
    <submittedName>
        <fullName evidence="6">Norbelladine 4'-O-methyltransferase</fullName>
    </submittedName>
</protein>
<evidence type="ECO:0000256" key="4">
    <source>
        <dbReference type="ARBA" id="ARBA00023453"/>
    </source>
</evidence>
<dbReference type="InterPro" id="IPR050362">
    <property type="entry name" value="Cation-dep_OMT"/>
</dbReference>
<dbReference type="InterPro" id="IPR029063">
    <property type="entry name" value="SAM-dependent_MTases_sf"/>
</dbReference>
<dbReference type="InterPro" id="IPR002935">
    <property type="entry name" value="SAM_O-MeTrfase"/>
</dbReference>
<keyword evidence="1" id="KW-0489">Methyltransferase</keyword>
<reference evidence="6" key="1">
    <citation type="submission" date="2025-08" db="UniProtKB">
        <authorList>
            <consortium name="RefSeq"/>
        </authorList>
    </citation>
    <scope>IDENTIFICATION</scope>
</reference>
<accession>A0A6I9RPH1</accession>
<dbReference type="OrthoDB" id="10251242at2759"/>
<keyword evidence="2" id="KW-0808">Transferase</keyword>
<dbReference type="GO" id="GO:0008171">
    <property type="term" value="F:O-methyltransferase activity"/>
    <property type="evidence" value="ECO:0007669"/>
    <property type="project" value="InterPro"/>
</dbReference>
<dbReference type="GO" id="GO:0008757">
    <property type="term" value="F:S-adenosylmethionine-dependent methyltransferase activity"/>
    <property type="evidence" value="ECO:0007669"/>
    <property type="project" value="TreeGrafter"/>
</dbReference>
<dbReference type="PANTHER" id="PTHR10509:SF82">
    <property type="entry name" value="CAFFEOYL-COA O-METHYLTRANSFERASE-LIKE"/>
    <property type="match status" value="1"/>
</dbReference>
<dbReference type="KEGG" id="egu:105051169"/>
<evidence type="ECO:0000256" key="1">
    <source>
        <dbReference type="ARBA" id="ARBA00022603"/>
    </source>
</evidence>
<dbReference type="Proteomes" id="UP000504607">
    <property type="component" value="Chromosome 9"/>
</dbReference>
<evidence type="ECO:0000256" key="3">
    <source>
        <dbReference type="ARBA" id="ARBA00022691"/>
    </source>
</evidence>
<dbReference type="CDD" id="cd02440">
    <property type="entry name" value="AdoMet_MTases"/>
    <property type="match status" value="1"/>
</dbReference>
<dbReference type="GO" id="GO:0032259">
    <property type="term" value="P:methylation"/>
    <property type="evidence" value="ECO:0007669"/>
    <property type="project" value="UniProtKB-KW"/>
</dbReference>
<dbReference type="SUPFAM" id="SSF53335">
    <property type="entry name" value="S-adenosyl-L-methionine-dependent methyltransferases"/>
    <property type="match status" value="1"/>
</dbReference>
<dbReference type="Gene3D" id="3.40.50.150">
    <property type="entry name" value="Vaccinia Virus protein VP39"/>
    <property type="match status" value="1"/>
</dbReference>
<comment type="similarity">
    <text evidence="4">Belongs to the class I-like SAM-binding methyltransferase superfamily. Cation-dependent O-methyltransferase family.</text>
</comment>
<dbReference type="InParanoid" id="A0A6I9RPH1"/>
<name>A0A6I9RPH1_ELAGV</name>
<proteinExistence type="inferred from homology"/>
<sequence length="235" mass="26895">MDPPPGHAIHLLKNDALYKYILEASVYPREHQQLKALREVTKKKEWNFWMVPPEECLHLSMLLKLMNAKKTIELGVFTGYSLLATALALPEDGKVTAIDINRSYFEIGLPFIQRAGVENKINFIESEALPVLDKMLQEVKEDELFDFAFVDADKFNYGEYHERLLKLVKIGGVIVYDDTLWSGRMVAPVGTPISKYDAEVRDYFLKFNHFLATDSRIEMSHVCVGGGIIICRRLI</sequence>
<organism evidence="5 6">
    <name type="scientific">Elaeis guineensis var. tenera</name>
    <name type="common">Oil palm</name>
    <dbReference type="NCBI Taxonomy" id="51953"/>
    <lineage>
        <taxon>Eukaryota</taxon>
        <taxon>Viridiplantae</taxon>
        <taxon>Streptophyta</taxon>
        <taxon>Embryophyta</taxon>
        <taxon>Tracheophyta</taxon>
        <taxon>Spermatophyta</taxon>
        <taxon>Magnoliopsida</taxon>
        <taxon>Liliopsida</taxon>
        <taxon>Arecaceae</taxon>
        <taxon>Arecoideae</taxon>
        <taxon>Cocoseae</taxon>
        <taxon>Elaeidinae</taxon>
        <taxon>Elaeis</taxon>
    </lineage>
</organism>
<keyword evidence="3" id="KW-0949">S-adenosyl-L-methionine</keyword>
<keyword evidence="5" id="KW-1185">Reference proteome</keyword>
<gene>
    <name evidence="6" type="primary">LOC105051169</name>
</gene>
<dbReference type="RefSeq" id="XP_010929781.1">
    <property type="nucleotide sequence ID" value="XM_010931479.3"/>
</dbReference>
<evidence type="ECO:0000256" key="2">
    <source>
        <dbReference type="ARBA" id="ARBA00022679"/>
    </source>
</evidence>
<dbReference type="AlphaFoldDB" id="A0A6I9RPH1"/>
<dbReference type="PROSITE" id="PS51682">
    <property type="entry name" value="SAM_OMT_I"/>
    <property type="match status" value="1"/>
</dbReference>